<evidence type="ECO:0000313" key="3">
    <source>
        <dbReference type="Proteomes" id="UP000018144"/>
    </source>
</evidence>
<evidence type="ECO:0000256" key="1">
    <source>
        <dbReference type="SAM" id="MobiDB-lite"/>
    </source>
</evidence>
<proteinExistence type="predicted"/>
<dbReference type="OrthoDB" id="2017974at2759"/>
<protein>
    <submittedName>
        <fullName evidence="2">Uncharacterized protein</fullName>
    </submittedName>
</protein>
<sequence>MQRLKLVLQPETTPTSTDELIAEGRGFSASAMPAEANQQAMKQDMPPLYPETTRPSDILAPDQNLQKIIEQNLAVGLERERTKHLANSDHFYDVNKGGWQASSTRTHGKCALATSGRTKLSLRDLFTNLAVDNSQGQHDDT</sequence>
<reference evidence="2 3" key="1">
    <citation type="journal article" date="2013" name="PLoS Genet.">
        <title>The genome and development-dependent transcriptomes of Pyronema confluens: a window into fungal evolution.</title>
        <authorList>
            <person name="Traeger S."/>
            <person name="Altegoer F."/>
            <person name="Freitag M."/>
            <person name="Gabaldon T."/>
            <person name="Kempken F."/>
            <person name="Kumar A."/>
            <person name="Marcet-Houben M."/>
            <person name="Poggeler S."/>
            <person name="Stajich J.E."/>
            <person name="Nowrousian M."/>
        </authorList>
    </citation>
    <scope>NUCLEOTIDE SEQUENCE [LARGE SCALE GENOMIC DNA]</scope>
    <source>
        <strain evidence="3">CBS 100304</strain>
        <tissue evidence="2">Vegetative mycelium</tissue>
    </source>
</reference>
<organism evidence="2 3">
    <name type="scientific">Pyronema omphalodes (strain CBS 100304)</name>
    <name type="common">Pyronema confluens</name>
    <dbReference type="NCBI Taxonomy" id="1076935"/>
    <lineage>
        <taxon>Eukaryota</taxon>
        <taxon>Fungi</taxon>
        <taxon>Dikarya</taxon>
        <taxon>Ascomycota</taxon>
        <taxon>Pezizomycotina</taxon>
        <taxon>Pezizomycetes</taxon>
        <taxon>Pezizales</taxon>
        <taxon>Pyronemataceae</taxon>
        <taxon>Pyronema</taxon>
    </lineage>
</organism>
<accession>U4LN31</accession>
<name>U4LN31_PYROM</name>
<dbReference type="Proteomes" id="UP000018144">
    <property type="component" value="Unassembled WGS sequence"/>
</dbReference>
<gene>
    <name evidence="2" type="ORF">PCON_01396</name>
</gene>
<dbReference type="AlphaFoldDB" id="U4LN31"/>
<keyword evidence="3" id="KW-1185">Reference proteome</keyword>
<evidence type="ECO:0000313" key="2">
    <source>
        <dbReference type="EMBL" id="CCX33554.1"/>
    </source>
</evidence>
<dbReference type="EMBL" id="HF936132">
    <property type="protein sequence ID" value="CCX33554.1"/>
    <property type="molecule type" value="Genomic_DNA"/>
</dbReference>
<feature type="region of interest" description="Disordered" evidence="1">
    <location>
        <begin position="32"/>
        <end position="54"/>
    </location>
</feature>